<proteinExistence type="predicted"/>
<accession>A0A9P4JS75</accession>
<keyword evidence="2" id="KW-1185">Reference proteome</keyword>
<dbReference type="EMBL" id="ML993942">
    <property type="protein sequence ID" value="KAF2202294.1"/>
    <property type="molecule type" value="Genomic_DNA"/>
</dbReference>
<evidence type="ECO:0000313" key="1">
    <source>
        <dbReference type="EMBL" id="KAF2202294.1"/>
    </source>
</evidence>
<gene>
    <name evidence="1" type="ORF">GQ43DRAFT_316164</name>
</gene>
<protein>
    <submittedName>
        <fullName evidence="1">Uncharacterized protein</fullName>
    </submittedName>
</protein>
<reference evidence="1" key="1">
    <citation type="journal article" date="2020" name="Stud. Mycol.">
        <title>101 Dothideomycetes genomes: a test case for predicting lifestyles and emergence of pathogens.</title>
        <authorList>
            <person name="Haridas S."/>
            <person name="Albert R."/>
            <person name="Binder M."/>
            <person name="Bloem J."/>
            <person name="Labutti K."/>
            <person name="Salamov A."/>
            <person name="Andreopoulos B."/>
            <person name="Baker S."/>
            <person name="Barry K."/>
            <person name="Bills G."/>
            <person name="Bluhm B."/>
            <person name="Cannon C."/>
            <person name="Castanera R."/>
            <person name="Culley D."/>
            <person name="Daum C."/>
            <person name="Ezra D."/>
            <person name="Gonzalez J."/>
            <person name="Henrissat B."/>
            <person name="Kuo A."/>
            <person name="Liang C."/>
            <person name="Lipzen A."/>
            <person name="Lutzoni F."/>
            <person name="Magnuson J."/>
            <person name="Mondo S."/>
            <person name="Nolan M."/>
            <person name="Ohm R."/>
            <person name="Pangilinan J."/>
            <person name="Park H.-J."/>
            <person name="Ramirez L."/>
            <person name="Alfaro M."/>
            <person name="Sun H."/>
            <person name="Tritt A."/>
            <person name="Yoshinaga Y."/>
            <person name="Zwiers L.-H."/>
            <person name="Turgeon B."/>
            <person name="Goodwin S."/>
            <person name="Spatafora J."/>
            <person name="Crous P."/>
            <person name="Grigoriev I."/>
        </authorList>
    </citation>
    <scope>NUCLEOTIDE SEQUENCE</scope>
    <source>
        <strain evidence="1">ATCC 74209</strain>
    </source>
</reference>
<evidence type="ECO:0000313" key="2">
    <source>
        <dbReference type="Proteomes" id="UP000799536"/>
    </source>
</evidence>
<sequence length="161" mass="18235">MVHSGFSQHGVWEFPSNVFLHFNNLHSGIAIHGFYGFGVSPTKVHPSSFLLFTPPPSFGYFFYNQRGVHHREQNQHQKFKIPGSLILGEGFETHSSFSFIFANHNQRRIYPFVPGKKKCISKPTYTSNEQNSSPSTDLTVGVHSVSATYYIYSVLSTYLPT</sequence>
<dbReference type="AlphaFoldDB" id="A0A9P4JS75"/>
<dbReference type="Proteomes" id="UP000799536">
    <property type="component" value="Unassembled WGS sequence"/>
</dbReference>
<name>A0A9P4JS75_9PLEO</name>
<organism evidence="1 2">
    <name type="scientific">Delitschia confertaspora ATCC 74209</name>
    <dbReference type="NCBI Taxonomy" id="1513339"/>
    <lineage>
        <taxon>Eukaryota</taxon>
        <taxon>Fungi</taxon>
        <taxon>Dikarya</taxon>
        <taxon>Ascomycota</taxon>
        <taxon>Pezizomycotina</taxon>
        <taxon>Dothideomycetes</taxon>
        <taxon>Pleosporomycetidae</taxon>
        <taxon>Pleosporales</taxon>
        <taxon>Delitschiaceae</taxon>
        <taxon>Delitschia</taxon>
    </lineage>
</organism>
<comment type="caution">
    <text evidence="1">The sequence shown here is derived from an EMBL/GenBank/DDBJ whole genome shotgun (WGS) entry which is preliminary data.</text>
</comment>